<feature type="region of interest" description="Disordered" evidence="1">
    <location>
        <begin position="117"/>
        <end position="157"/>
    </location>
</feature>
<gene>
    <name evidence="2" type="ORF">CKAH01_17056</name>
</gene>
<keyword evidence="3" id="KW-1185">Reference proteome</keyword>
<dbReference type="EMBL" id="VYYT01000204">
    <property type="protein sequence ID" value="KAK2756908.1"/>
    <property type="molecule type" value="Genomic_DNA"/>
</dbReference>
<dbReference type="AlphaFoldDB" id="A0AAD9YDU5"/>
<accession>A0AAD9YDU5</accession>
<evidence type="ECO:0000313" key="2">
    <source>
        <dbReference type="EMBL" id="KAK2756908.1"/>
    </source>
</evidence>
<feature type="compositionally biased region" description="Basic residues" evidence="1">
    <location>
        <begin position="126"/>
        <end position="136"/>
    </location>
</feature>
<protein>
    <submittedName>
        <fullName evidence="2">Uncharacterized protein</fullName>
    </submittedName>
</protein>
<evidence type="ECO:0000256" key="1">
    <source>
        <dbReference type="SAM" id="MobiDB-lite"/>
    </source>
</evidence>
<proteinExistence type="predicted"/>
<reference evidence="2" key="1">
    <citation type="submission" date="2023-02" db="EMBL/GenBank/DDBJ databases">
        <title>Colletotrichum kahawae CIFC_Que2 genome sequencing and assembly.</title>
        <authorList>
            <person name="Baroncelli R."/>
        </authorList>
    </citation>
    <scope>NUCLEOTIDE SEQUENCE</scope>
    <source>
        <strain evidence="2">CIFC_Que2</strain>
    </source>
</reference>
<name>A0AAD9YDU5_COLKA</name>
<evidence type="ECO:0000313" key="3">
    <source>
        <dbReference type="Proteomes" id="UP001281614"/>
    </source>
</evidence>
<sequence>MDRAKQYLVALGRIIGVKKEQPEHDTDVDIKVDTKVDVEADTRVDTKADFCTCCHGHEAHTAPKPKSTATAKKGWVYRPNSEFPWILEQVVDGEENWRGTWVLDVKDLRAMDRGTTIVPKADGKGRGGRYQRRPTRHMPFPADQDGYRETLTGGQDDLMVQLGRP</sequence>
<dbReference type="Proteomes" id="UP001281614">
    <property type="component" value="Unassembled WGS sequence"/>
</dbReference>
<comment type="caution">
    <text evidence="2">The sequence shown here is derived from an EMBL/GenBank/DDBJ whole genome shotgun (WGS) entry which is preliminary data.</text>
</comment>
<organism evidence="2 3">
    <name type="scientific">Colletotrichum kahawae</name>
    <name type="common">Coffee berry disease fungus</name>
    <dbReference type="NCBI Taxonomy" id="34407"/>
    <lineage>
        <taxon>Eukaryota</taxon>
        <taxon>Fungi</taxon>
        <taxon>Dikarya</taxon>
        <taxon>Ascomycota</taxon>
        <taxon>Pezizomycotina</taxon>
        <taxon>Sordariomycetes</taxon>
        <taxon>Hypocreomycetidae</taxon>
        <taxon>Glomerellales</taxon>
        <taxon>Glomerellaceae</taxon>
        <taxon>Colletotrichum</taxon>
        <taxon>Colletotrichum gloeosporioides species complex</taxon>
    </lineage>
</organism>